<dbReference type="RefSeq" id="WP_316774748.1">
    <property type="nucleotide sequence ID" value="NZ_JASMWN010000004.1"/>
</dbReference>
<organism evidence="2 3">
    <name type="scientific">Sedimentitalea todarodis</name>
    <dbReference type="NCBI Taxonomy" id="1631240"/>
    <lineage>
        <taxon>Bacteria</taxon>
        <taxon>Pseudomonadati</taxon>
        <taxon>Pseudomonadota</taxon>
        <taxon>Alphaproteobacteria</taxon>
        <taxon>Rhodobacterales</taxon>
        <taxon>Paracoccaceae</taxon>
        <taxon>Sedimentitalea</taxon>
    </lineage>
</organism>
<dbReference type="Proteomes" id="UP001255416">
    <property type="component" value="Unassembled WGS sequence"/>
</dbReference>
<evidence type="ECO:0000313" key="3">
    <source>
        <dbReference type="Proteomes" id="UP001255416"/>
    </source>
</evidence>
<dbReference type="GO" id="GO:0016787">
    <property type="term" value="F:hydrolase activity"/>
    <property type="evidence" value="ECO:0007669"/>
    <property type="project" value="UniProtKB-KW"/>
</dbReference>
<evidence type="ECO:0000313" key="2">
    <source>
        <dbReference type="EMBL" id="MDU9003669.1"/>
    </source>
</evidence>
<feature type="domain" description="AB hydrolase-1" evidence="1">
    <location>
        <begin position="28"/>
        <end position="277"/>
    </location>
</feature>
<gene>
    <name evidence="2" type="ORF">QO231_07350</name>
</gene>
<dbReference type="Gene3D" id="3.40.50.1820">
    <property type="entry name" value="alpha/beta hydrolase"/>
    <property type="match status" value="1"/>
</dbReference>
<protein>
    <submittedName>
        <fullName evidence="2">Alpha/beta hydrolase</fullName>
    </submittedName>
</protein>
<dbReference type="InterPro" id="IPR000073">
    <property type="entry name" value="AB_hydrolase_1"/>
</dbReference>
<dbReference type="PANTHER" id="PTHR43329">
    <property type="entry name" value="EPOXIDE HYDROLASE"/>
    <property type="match status" value="1"/>
</dbReference>
<dbReference type="EMBL" id="JASMWN010000004">
    <property type="protein sequence ID" value="MDU9003669.1"/>
    <property type="molecule type" value="Genomic_DNA"/>
</dbReference>
<dbReference type="Pfam" id="PF00561">
    <property type="entry name" value="Abhydrolase_1"/>
    <property type="match status" value="1"/>
</dbReference>
<proteinExistence type="predicted"/>
<sequence length="291" mass="32280">MSVLPGFTDASAEVNGQTIAYSRAGDGPPVLLLHGFPQMRAMWRGIAPVLAQRFTVIAADLRGYGESSKPEAVQEYSFRNMAADQRALMASLGFDSFHLVGHDRGARTAHRLALDSAKAVRSLTLMDIVPTHFLLDKLGKEVATAYYHWFFLAQPAPFPETMIGQDSDWYYESCLTAWGGAELEDFDPEALYAYRQSWRWPDAIAAMCNDYRAAIQYDFAHDAADLGRRVTCPSLVLYGVDGAMAKAYDVPASWADRLTDMRARALPGGHFFPDLHPAETAEVVQDFLTEQ</sequence>
<comment type="caution">
    <text evidence="2">The sequence shown here is derived from an EMBL/GenBank/DDBJ whole genome shotgun (WGS) entry which is preliminary data.</text>
</comment>
<dbReference type="SUPFAM" id="SSF53474">
    <property type="entry name" value="alpha/beta-Hydrolases"/>
    <property type="match status" value="1"/>
</dbReference>
<dbReference type="InterPro" id="IPR029058">
    <property type="entry name" value="AB_hydrolase_fold"/>
</dbReference>
<evidence type="ECO:0000259" key="1">
    <source>
        <dbReference type="Pfam" id="PF00561"/>
    </source>
</evidence>
<keyword evidence="2" id="KW-0378">Hydrolase</keyword>
<reference evidence="3" key="1">
    <citation type="submission" date="2023-05" db="EMBL/GenBank/DDBJ databases">
        <title>Sedimentitalea sp. nov. JM2-8.</title>
        <authorList>
            <person name="Huang J."/>
        </authorList>
    </citation>
    <scope>NUCLEOTIDE SEQUENCE [LARGE SCALE GENOMIC DNA]</scope>
    <source>
        <strain evidence="3">KHS03</strain>
    </source>
</reference>
<keyword evidence="3" id="KW-1185">Reference proteome</keyword>
<accession>A0ABU3VBZ0</accession>
<name>A0ABU3VBZ0_9RHOB</name>